<accession>A0A067RH89</accession>
<dbReference type="AlphaFoldDB" id="A0A067RH89"/>
<dbReference type="GO" id="GO:0000278">
    <property type="term" value="P:mitotic cell cycle"/>
    <property type="evidence" value="ECO:0007669"/>
    <property type="project" value="TreeGrafter"/>
</dbReference>
<evidence type="ECO:0000313" key="2">
    <source>
        <dbReference type="EMBL" id="KDR22413.1"/>
    </source>
</evidence>
<keyword evidence="2" id="KW-0418">Kinase</keyword>
<gene>
    <name evidence="2" type="ORF">L798_02506</name>
</gene>
<dbReference type="InParanoid" id="A0A067RH89"/>
<dbReference type="GO" id="GO:0072354">
    <property type="term" value="F:histone H3T3 kinase activity"/>
    <property type="evidence" value="ECO:0007669"/>
    <property type="project" value="TreeGrafter"/>
</dbReference>
<dbReference type="eggNOG" id="KOG2464">
    <property type="taxonomic scope" value="Eukaryota"/>
</dbReference>
<dbReference type="GO" id="GO:0005524">
    <property type="term" value="F:ATP binding"/>
    <property type="evidence" value="ECO:0007669"/>
    <property type="project" value="UniProtKB-UniRule"/>
</dbReference>
<keyword evidence="1" id="KW-0067">ATP-binding</keyword>
<protein>
    <submittedName>
        <fullName evidence="2">Serine/threonine-protein kinase haspin</fullName>
    </submittedName>
</protein>
<dbReference type="Gene3D" id="3.30.200.20">
    <property type="entry name" value="Phosphorylase Kinase, domain 1"/>
    <property type="match status" value="1"/>
</dbReference>
<sequence length="826" mass="92297">MAPIATTRTYKGKRNKKRPWANIQNVLPEIKIKGEKESAAIFDALFTKNIKIHKKARKDYGNKENKNAEKVQHKMKIHSKYDLVKLTLSGHDTFLDSTFDRILAGPVFQQPKAPNISHESKYLGNSSTSISGNHFDIKSSVSEPSYNNTLFPSTWKSRKDTKSSLRSKIPDNSAAKVNVPLQLRNCKKQKEKETLDMNSCVTSTPKGIKCKKKNQSPPHLSPILHNIDSVQETSDEIIKEKKDAISLSEPCVCKVVSQCMSVNFIKEKNRQSVGKERFLSRSVDSAADDFLGFPDVHPAQDLCENPYPFNTDNHQCADIHEVTERCKGNLNISSPESESKSVILFDSWESINCSKSEPIFQSPLENTATTAYSQIQVLKSGIMRSHVQTSMYLDNTGCNAQDSAVQNSKEGSVHNYLSLKPILSSSDADKSLHINDSRSCPAQKSSVFSKHAEESLCNDVSKRHPLQDFSVDTGKSHICYPRSCPQESAVDIADKGQLLCNDVTRSNILQESLVCANQSHISDPRGCSTLESVVLNTEKEKSYSDISKDHFSEDTDKLNRSFCTHESAVNNKEKEEILCDAVTRSHCLHESSVDMEKQSISTITVKKQKPSGLRLSRRLSHQVVLGQMLFEPQLKSPSYRDVYNISPCKSPNKCRSEVTVSVPNVAEEFRLLSIVEEPFGCMPYAFTARDAVLQRCCQLAPISFSEAFSSSYWLTCKKIGEGVYGEVFMSEGQDRSVLKVIPIEGEACVNGEPQKKFEEILSEIVIAMELSSLRNGSENRTYSFCEVKCCLCAQGTYPEELIDLWKEYDDIKDCVCTSGCRAGFGI</sequence>
<proteinExistence type="predicted"/>
<keyword evidence="3" id="KW-1185">Reference proteome</keyword>
<dbReference type="GO" id="GO:0035556">
    <property type="term" value="P:intracellular signal transduction"/>
    <property type="evidence" value="ECO:0007669"/>
    <property type="project" value="TreeGrafter"/>
</dbReference>
<reference evidence="2 3" key="1">
    <citation type="journal article" date="2014" name="Nat. Commun.">
        <title>Molecular traces of alternative social organization in a termite genome.</title>
        <authorList>
            <person name="Terrapon N."/>
            <person name="Li C."/>
            <person name="Robertson H.M."/>
            <person name="Ji L."/>
            <person name="Meng X."/>
            <person name="Booth W."/>
            <person name="Chen Z."/>
            <person name="Childers C.P."/>
            <person name="Glastad K.M."/>
            <person name="Gokhale K."/>
            <person name="Gowin J."/>
            <person name="Gronenberg W."/>
            <person name="Hermansen R.A."/>
            <person name="Hu H."/>
            <person name="Hunt B.G."/>
            <person name="Huylmans A.K."/>
            <person name="Khalil S.M."/>
            <person name="Mitchell R.D."/>
            <person name="Munoz-Torres M.C."/>
            <person name="Mustard J.A."/>
            <person name="Pan H."/>
            <person name="Reese J.T."/>
            <person name="Scharf M.E."/>
            <person name="Sun F."/>
            <person name="Vogel H."/>
            <person name="Xiao J."/>
            <person name="Yang W."/>
            <person name="Yang Z."/>
            <person name="Yang Z."/>
            <person name="Zhou J."/>
            <person name="Zhu J."/>
            <person name="Brent C.S."/>
            <person name="Elsik C.G."/>
            <person name="Goodisman M.A."/>
            <person name="Liberles D.A."/>
            <person name="Roe R.M."/>
            <person name="Vargo E.L."/>
            <person name="Vilcinskas A."/>
            <person name="Wang J."/>
            <person name="Bornberg-Bauer E."/>
            <person name="Korb J."/>
            <person name="Zhang G."/>
            <person name="Liebig J."/>
        </authorList>
    </citation>
    <scope>NUCLEOTIDE SEQUENCE [LARGE SCALE GENOMIC DNA]</scope>
    <source>
        <tissue evidence="2">Whole organism</tissue>
    </source>
</reference>
<keyword evidence="1" id="KW-0547">Nucleotide-binding</keyword>
<dbReference type="Proteomes" id="UP000027135">
    <property type="component" value="Unassembled WGS sequence"/>
</dbReference>
<evidence type="ECO:0000256" key="1">
    <source>
        <dbReference type="PROSITE-ProRule" id="PRU10141"/>
    </source>
</evidence>
<dbReference type="InterPro" id="IPR017441">
    <property type="entry name" value="Protein_kinase_ATP_BS"/>
</dbReference>
<dbReference type="STRING" id="136037.A0A067RH89"/>
<keyword evidence="2" id="KW-0808">Transferase</keyword>
<dbReference type="PROSITE" id="PS00107">
    <property type="entry name" value="PROTEIN_KINASE_ATP"/>
    <property type="match status" value="1"/>
</dbReference>
<dbReference type="PANTHER" id="PTHR24419">
    <property type="entry name" value="INTERLEUKIN-1 RECEPTOR-ASSOCIATED KINASE"/>
    <property type="match status" value="1"/>
</dbReference>
<organism evidence="2 3">
    <name type="scientific">Zootermopsis nevadensis</name>
    <name type="common">Dampwood termite</name>
    <dbReference type="NCBI Taxonomy" id="136037"/>
    <lineage>
        <taxon>Eukaryota</taxon>
        <taxon>Metazoa</taxon>
        <taxon>Ecdysozoa</taxon>
        <taxon>Arthropoda</taxon>
        <taxon>Hexapoda</taxon>
        <taxon>Insecta</taxon>
        <taxon>Pterygota</taxon>
        <taxon>Neoptera</taxon>
        <taxon>Polyneoptera</taxon>
        <taxon>Dictyoptera</taxon>
        <taxon>Blattodea</taxon>
        <taxon>Blattoidea</taxon>
        <taxon>Termitoidae</taxon>
        <taxon>Termopsidae</taxon>
        <taxon>Zootermopsis</taxon>
    </lineage>
</organism>
<evidence type="ECO:0000313" key="3">
    <source>
        <dbReference type="Proteomes" id="UP000027135"/>
    </source>
</evidence>
<dbReference type="PANTHER" id="PTHR24419:SF18">
    <property type="entry name" value="SERINE_THREONINE-PROTEIN KINASE HASPIN"/>
    <property type="match status" value="1"/>
</dbReference>
<dbReference type="GO" id="GO:0005634">
    <property type="term" value="C:nucleus"/>
    <property type="evidence" value="ECO:0007669"/>
    <property type="project" value="TreeGrafter"/>
</dbReference>
<dbReference type="GO" id="GO:0005737">
    <property type="term" value="C:cytoplasm"/>
    <property type="evidence" value="ECO:0007669"/>
    <property type="project" value="TreeGrafter"/>
</dbReference>
<dbReference type="EMBL" id="KK852508">
    <property type="protein sequence ID" value="KDR22413.1"/>
    <property type="molecule type" value="Genomic_DNA"/>
</dbReference>
<feature type="binding site" evidence="1">
    <location>
        <position position="739"/>
    </location>
    <ligand>
        <name>ATP</name>
        <dbReference type="ChEBI" id="CHEBI:30616"/>
    </ligand>
</feature>
<name>A0A067RH89_ZOONE</name>